<evidence type="ECO:0000256" key="2">
    <source>
        <dbReference type="ARBA" id="ARBA00012261"/>
    </source>
</evidence>
<dbReference type="Pfam" id="PF00551">
    <property type="entry name" value="Formyl_trans_N"/>
    <property type="match status" value="1"/>
</dbReference>
<dbReference type="InterPro" id="IPR002376">
    <property type="entry name" value="Formyl_transf_N"/>
</dbReference>
<dbReference type="InterPro" id="IPR041711">
    <property type="entry name" value="Met-tRNA-FMT_N"/>
</dbReference>
<protein>
    <recommendedName>
        <fullName evidence="2 5">Methionyl-tRNA formyltransferase</fullName>
        <ecNumber evidence="2 5">2.1.2.9</ecNumber>
    </recommendedName>
</protein>
<comment type="catalytic activity">
    <reaction evidence="5">
        <text>L-methionyl-tRNA(fMet) + (6R)-10-formyltetrahydrofolate = N-formyl-L-methionyl-tRNA(fMet) + (6S)-5,6,7,8-tetrahydrofolate + H(+)</text>
        <dbReference type="Rhea" id="RHEA:24380"/>
        <dbReference type="Rhea" id="RHEA-COMP:9952"/>
        <dbReference type="Rhea" id="RHEA-COMP:9953"/>
        <dbReference type="ChEBI" id="CHEBI:15378"/>
        <dbReference type="ChEBI" id="CHEBI:57453"/>
        <dbReference type="ChEBI" id="CHEBI:78530"/>
        <dbReference type="ChEBI" id="CHEBI:78844"/>
        <dbReference type="ChEBI" id="CHEBI:195366"/>
        <dbReference type="EC" id="2.1.2.9"/>
    </reaction>
</comment>
<dbReference type="InterPro" id="IPR005794">
    <property type="entry name" value="Fmt"/>
</dbReference>
<dbReference type="FunFam" id="3.40.50.12230:FF:000001">
    <property type="entry name" value="Methionyl-tRNA formyltransferase"/>
    <property type="match status" value="1"/>
</dbReference>
<feature type="domain" description="Formyl transferase C-terminal" evidence="7">
    <location>
        <begin position="205"/>
        <end position="302"/>
    </location>
</feature>
<dbReference type="GO" id="GO:0005829">
    <property type="term" value="C:cytosol"/>
    <property type="evidence" value="ECO:0007669"/>
    <property type="project" value="TreeGrafter"/>
</dbReference>
<dbReference type="InterPro" id="IPR036477">
    <property type="entry name" value="Formyl_transf_N_sf"/>
</dbReference>
<dbReference type="InterPro" id="IPR011034">
    <property type="entry name" value="Formyl_transferase-like_C_sf"/>
</dbReference>
<feature type="domain" description="Formyl transferase N-terminal" evidence="6">
    <location>
        <begin position="1"/>
        <end position="181"/>
    </location>
</feature>
<keyword evidence="4 5" id="KW-0648">Protein biosynthesis</keyword>
<reference evidence="8" key="1">
    <citation type="submission" date="2020-07" db="EMBL/GenBank/DDBJ databases">
        <title>Huge and variable diversity of episymbiotic CPR bacteria and DPANN archaea in groundwater ecosystems.</title>
        <authorList>
            <person name="He C.Y."/>
            <person name="Keren R."/>
            <person name="Whittaker M."/>
            <person name="Farag I.F."/>
            <person name="Doudna J."/>
            <person name="Cate J.H.D."/>
            <person name="Banfield J.F."/>
        </authorList>
    </citation>
    <scope>NUCLEOTIDE SEQUENCE</scope>
    <source>
        <strain evidence="8">NC_groundwater_580_Pr5_B-0.1um_64_19</strain>
    </source>
</reference>
<comment type="function">
    <text evidence="5">Attaches a formyl group to the free amino group of methionyl-tRNA(fMet). The formyl group appears to play a dual role in the initiator identity of N-formylmethionyl-tRNA by promoting its recognition by IF2 and preventing the misappropriation of this tRNA by the elongation apparatus.</text>
</comment>
<dbReference type="Proteomes" id="UP000779809">
    <property type="component" value="Unassembled WGS sequence"/>
</dbReference>
<evidence type="ECO:0000256" key="3">
    <source>
        <dbReference type="ARBA" id="ARBA00022679"/>
    </source>
</evidence>
<dbReference type="HAMAP" id="MF_00182">
    <property type="entry name" value="Formyl_trans"/>
    <property type="match status" value="1"/>
</dbReference>
<dbReference type="InterPro" id="IPR005793">
    <property type="entry name" value="Formyl_trans_C"/>
</dbReference>
<dbReference type="PANTHER" id="PTHR11138">
    <property type="entry name" value="METHIONYL-TRNA FORMYLTRANSFERASE"/>
    <property type="match status" value="1"/>
</dbReference>
<dbReference type="Gene3D" id="3.40.50.12230">
    <property type="match status" value="1"/>
</dbReference>
<comment type="caution">
    <text evidence="8">The sequence shown here is derived from an EMBL/GenBank/DDBJ whole genome shotgun (WGS) entry which is preliminary data.</text>
</comment>
<feature type="binding site" evidence="5">
    <location>
        <begin position="110"/>
        <end position="113"/>
    </location>
    <ligand>
        <name>(6S)-5,6,7,8-tetrahydrofolate</name>
        <dbReference type="ChEBI" id="CHEBI:57453"/>
    </ligand>
</feature>
<dbReference type="SUPFAM" id="SSF50486">
    <property type="entry name" value="FMT C-terminal domain-like"/>
    <property type="match status" value="1"/>
</dbReference>
<dbReference type="CDD" id="cd08646">
    <property type="entry name" value="FMT_core_Met-tRNA-FMT_N"/>
    <property type="match status" value="1"/>
</dbReference>
<dbReference type="AlphaFoldDB" id="A0A932AA31"/>
<organism evidence="8 9">
    <name type="scientific">Candidatus Korobacter versatilis</name>
    <dbReference type="NCBI Taxonomy" id="658062"/>
    <lineage>
        <taxon>Bacteria</taxon>
        <taxon>Pseudomonadati</taxon>
        <taxon>Acidobacteriota</taxon>
        <taxon>Terriglobia</taxon>
        <taxon>Terriglobales</taxon>
        <taxon>Candidatus Korobacteraceae</taxon>
        <taxon>Candidatus Korobacter</taxon>
    </lineage>
</organism>
<dbReference type="EMBL" id="JACPNR010000011">
    <property type="protein sequence ID" value="MBI2679023.1"/>
    <property type="molecule type" value="Genomic_DNA"/>
</dbReference>
<dbReference type="CDD" id="cd08704">
    <property type="entry name" value="Met_tRNA_FMT_C"/>
    <property type="match status" value="1"/>
</dbReference>
<keyword evidence="3 5" id="KW-0808">Transferase</keyword>
<dbReference type="Pfam" id="PF02911">
    <property type="entry name" value="Formyl_trans_C"/>
    <property type="match status" value="1"/>
</dbReference>
<evidence type="ECO:0000256" key="5">
    <source>
        <dbReference type="HAMAP-Rule" id="MF_00182"/>
    </source>
</evidence>
<evidence type="ECO:0000313" key="9">
    <source>
        <dbReference type="Proteomes" id="UP000779809"/>
    </source>
</evidence>
<comment type="similarity">
    <text evidence="1 5">Belongs to the Fmt family.</text>
</comment>
<evidence type="ECO:0000259" key="7">
    <source>
        <dbReference type="Pfam" id="PF02911"/>
    </source>
</evidence>
<accession>A0A932AA31</accession>
<evidence type="ECO:0000259" key="6">
    <source>
        <dbReference type="Pfam" id="PF00551"/>
    </source>
</evidence>
<sequence>MKLVFAGTPQFAVPTLEHLLRAGHEVPLVVTQPDRPKGRGGELAAPPVKQAAMGHGLRVIQPEKIKNNAEFRAELEQLAPRAIIVVGYGRIIPQWMIDLPALGNLNVHASLLPKYRGAAPIQWAIANGETTTGVTTMRIDAGLDTGDILLQAATPIRASDNAVTLGPRLAELGAALLIETLQRLEAGTLAATPQDSSQASLAPILTKEDGLIDWSRTAMATWNRLRGFQPWPGASTTFRGKGLQVTEARLVHESSALTPGELSAAGGKLLVGCGGASALEVLELQPEAKKKMPAAAFLNGYRPQAGERFGR</sequence>
<name>A0A932AA31_9BACT</name>
<evidence type="ECO:0000256" key="1">
    <source>
        <dbReference type="ARBA" id="ARBA00010699"/>
    </source>
</evidence>
<dbReference type="InterPro" id="IPR044135">
    <property type="entry name" value="Met-tRNA-FMT_C"/>
</dbReference>
<evidence type="ECO:0000313" key="8">
    <source>
        <dbReference type="EMBL" id="MBI2679023.1"/>
    </source>
</evidence>
<proteinExistence type="inferred from homology"/>
<dbReference type="SUPFAM" id="SSF53328">
    <property type="entry name" value="Formyltransferase"/>
    <property type="match status" value="1"/>
</dbReference>
<dbReference type="EC" id="2.1.2.9" evidence="2 5"/>
<evidence type="ECO:0000256" key="4">
    <source>
        <dbReference type="ARBA" id="ARBA00022917"/>
    </source>
</evidence>
<gene>
    <name evidence="5" type="primary">fmt</name>
    <name evidence="8" type="ORF">HYX28_09600</name>
</gene>
<dbReference type="PANTHER" id="PTHR11138:SF5">
    <property type="entry name" value="METHIONYL-TRNA FORMYLTRANSFERASE, MITOCHONDRIAL"/>
    <property type="match status" value="1"/>
</dbReference>
<dbReference type="GO" id="GO:0004479">
    <property type="term" value="F:methionyl-tRNA formyltransferase activity"/>
    <property type="evidence" value="ECO:0007669"/>
    <property type="project" value="UniProtKB-UniRule"/>
</dbReference>
<dbReference type="NCBIfam" id="TIGR00460">
    <property type="entry name" value="fmt"/>
    <property type="match status" value="1"/>
</dbReference>